<evidence type="ECO:0000313" key="3">
    <source>
        <dbReference type="Proteomes" id="UP000007174"/>
    </source>
</evidence>
<dbReference type="HOGENOM" id="CLU_1981484_0_0_1"/>
<dbReference type="Proteomes" id="UP000007174">
    <property type="component" value="Unassembled WGS sequence"/>
</dbReference>
<keyword evidence="1" id="KW-0472">Membrane</keyword>
<evidence type="ECO:0000313" key="2">
    <source>
        <dbReference type="EMBL" id="CCF34721.1"/>
    </source>
</evidence>
<sequence length="126" mass="13708">MVSGRIASRAGRVRTCAGTCLGCRLVLHLPNIQLFKCSLFLFLSCVPFLGGGTYLSTYISVQQVCRYSPPCISLYLVPLPVPFRPPHLPSSLLPPIPDLQGRSRTKEGRAIQGTCPLLLSVAFCTM</sequence>
<dbReference type="AlphaFoldDB" id="H1V3B9"/>
<dbReference type="EMBL" id="CACQ02001247">
    <property type="protein sequence ID" value="CCF34721.1"/>
    <property type="molecule type" value="Genomic_DNA"/>
</dbReference>
<proteinExistence type="predicted"/>
<reference evidence="3" key="1">
    <citation type="journal article" date="2012" name="Nat. Genet.">
        <title>Lifestyle transitions in plant pathogenic Colletotrichum fungi deciphered by genome and transcriptome analyses.</title>
        <authorList>
            <person name="O'Connell R.J."/>
            <person name="Thon M.R."/>
            <person name="Hacquard S."/>
            <person name="Amyotte S.G."/>
            <person name="Kleemann J."/>
            <person name="Torres M.F."/>
            <person name="Damm U."/>
            <person name="Buiate E.A."/>
            <person name="Epstein L."/>
            <person name="Alkan N."/>
            <person name="Altmueller J."/>
            <person name="Alvarado-Balderrama L."/>
            <person name="Bauser C.A."/>
            <person name="Becker C."/>
            <person name="Birren B.W."/>
            <person name="Chen Z."/>
            <person name="Choi J."/>
            <person name="Crouch J.A."/>
            <person name="Duvick J.P."/>
            <person name="Farman M.A."/>
            <person name="Gan P."/>
            <person name="Heiman D."/>
            <person name="Henrissat B."/>
            <person name="Howard R.J."/>
            <person name="Kabbage M."/>
            <person name="Koch C."/>
            <person name="Kracher B."/>
            <person name="Kubo Y."/>
            <person name="Law A.D."/>
            <person name="Lebrun M.-H."/>
            <person name="Lee Y.-H."/>
            <person name="Miyara I."/>
            <person name="Moore N."/>
            <person name="Neumann U."/>
            <person name="Nordstroem K."/>
            <person name="Panaccione D.G."/>
            <person name="Panstruga R."/>
            <person name="Place M."/>
            <person name="Proctor R.H."/>
            <person name="Prusky D."/>
            <person name="Rech G."/>
            <person name="Reinhardt R."/>
            <person name="Rollins J.A."/>
            <person name="Rounsley S."/>
            <person name="Schardl C.L."/>
            <person name="Schwartz D.C."/>
            <person name="Shenoy N."/>
            <person name="Shirasu K."/>
            <person name="Sikhakolli U.R."/>
            <person name="Stueber K."/>
            <person name="Sukno S.A."/>
            <person name="Sweigard J.A."/>
            <person name="Takano Y."/>
            <person name="Takahara H."/>
            <person name="Trail F."/>
            <person name="van der Does H.C."/>
            <person name="Voll L.M."/>
            <person name="Will I."/>
            <person name="Young S."/>
            <person name="Zeng Q."/>
            <person name="Zhang J."/>
            <person name="Zhou S."/>
            <person name="Dickman M.B."/>
            <person name="Schulze-Lefert P."/>
            <person name="Ver Loren van Themaat E."/>
            <person name="Ma L.-J."/>
            <person name="Vaillancourt L.J."/>
        </authorList>
    </citation>
    <scope>NUCLEOTIDE SEQUENCE [LARGE SCALE GENOMIC DNA]</scope>
    <source>
        <strain evidence="3">IMI 349063</strain>
    </source>
</reference>
<protein>
    <submittedName>
        <fullName evidence="2">Uncharacterized protein</fullName>
    </submittedName>
</protein>
<accession>H1V3B9</accession>
<keyword evidence="1" id="KW-1133">Transmembrane helix</keyword>
<evidence type="ECO:0000256" key="1">
    <source>
        <dbReference type="SAM" id="Phobius"/>
    </source>
</evidence>
<gene>
    <name evidence="2" type="ORF">CH063_06655</name>
</gene>
<keyword evidence="1" id="KW-0812">Transmembrane</keyword>
<name>H1V3B9_COLHI</name>
<organism evidence="2 3">
    <name type="scientific">Colletotrichum higginsianum (strain IMI 349063)</name>
    <name type="common">Crucifer anthracnose fungus</name>
    <dbReference type="NCBI Taxonomy" id="759273"/>
    <lineage>
        <taxon>Eukaryota</taxon>
        <taxon>Fungi</taxon>
        <taxon>Dikarya</taxon>
        <taxon>Ascomycota</taxon>
        <taxon>Pezizomycotina</taxon>
        <taxon>Sordariomycetes</taxon>
        <taxon>Hypocreomycetidae</taxon>
        <taxon>Glomerellales</taxon>
        <taxon>Glomerellaceae</taxon>
        <taxon>Colletotrichum</taxon>
        <taxon>Colletotrichum destructivum species complex</taxon>
    </lineage>
</organism>
<feature type="transmembrane region" description="Helical" evidence="1">
    <location>
        <begin position="39"/>
        <end position="61"/>
    </location>
</feature>